<keyword evidence="2" id="KW-1185">Reference proteome</keyword>
<sequence>MVTNGVSLTTVQSCFRLRLNSLQTWYDATARITQRVFSPGFGPPIRLKCRVCKRQQFLHSGTGIEVHLFHHTKYISFTQGTGQDLVHGHQGSPHLLHLSFHANYLLRAGPAMGVPVGVLDGPRTGGGTGS</sequence>
<gene>
    <name evidence="1" type="ORF">MATL_G00263810</name>
</gene>
<dbReference type="Proteomes" id="UP001046870">
    <property type="component" value="Unassembled WGS sequence"/>
</dbReference>
<accession>A0A9D3P873</accession>
<organism evidence="1 2">
    <name type="scientific">Megalops atlanticus</name>
    <name type="common">Tarpon</name>
    <name type="synonym">Clupea gigantea</name>
    <dbReference type="NCBI Taxonomy" id="7932"/>
    <lineage>
        <taxon>Eukaryota</taxon>
        <taxon>Metazoa</taxon>
        <taxon>Chordata</taxon>
        <taxon>Craniata</taxon>
        <taxon>Vertebrata</taxon>
        <taxon>Euteleostomi</taxon>
        <taxon>Actinopterygii</taxon>
        <taxon>Neopterygii</taxon>
        <taxon>Teleostei</taxon>
        <taxon>Elopiformes</taxon>
        <taxon>Megalopidae</taxon>
        <taxon>Megalops</taxon>
    </lineage>
</organism>
<protein>
    <submittedName>
        <fullName evidence="1">Uncharacterized protein</fullName>
    </submittedName>
</protein>
<reference evidence="1" key="1">
    <citation type="submission" date="2021-01" db="EMBL/GenBank/DDBJ databases">
        <authorList>
            <person name="Zahm M."/>
            <person name="Roques C."/>
            <person name="Cabau C."/>
            <person name="Klopp C."/>
            <person name="Donnadieu C."/>
            <person name="Jouanno E."/>
            <person name="Lampietro C."/>
            <person name="Louis A."/>
            <person name="Herpin A."/>
            <person name="Echchiki A."/>
            <person name="Berthelot C."/>
            <person name="Parey E."/>
            <person name="Roest-Crollius H."/>
            <person name="Braasch I."/>
            <person name="Postlethwait J."/>
            <person name="Bobe J."/>
            <person name="Montfort J."/>
            <person name="Bouchez O."/>
            <person name="Begum T."/>
            <person name="Mejri S."/>
            <person name="Adams A."/>
            <person name="Chen W.-J."/>
            <person name="Guiguen Y."/>
        </authorList>
    </citation>
    <scope>NUCLEOTIDE SEQUENCE</scope>
    <source>
        <strain evidence="1">YG-15Mar2019-1</strain>
        <tissue evidence="1">Brain</tissue>
    </source>
</reference>
<comment type="caution">
    <text evidence="1">The sequence shown here is derived from an EMBL/GenBank/DDBJ whole genome shotgun (WGS) entry which is preliminary data.</text>
</comment>
<proteinExistence type="predicted"/>
<dbReference type="AlphaFoldDB" id="A0A9D3P873"/>
<dbReference type="EMBL" id="JAFDVH010000030">
    <property type="protein sequence ID" value="KAG7454089.1"/>
    <property type="molecule type" value="Genomic_DNA"/>
</dbReference>
<name>A0A9D3P873_MEGAT</name>
<evidence type="ECO:0000313" key="2">
    <source>
        <dbReference type="Proteomes" id="UP001046870"/>
    </source>
</evidence>
<evidence type="ECO:0000313" key="1">
    <source>
        <dbReference type="EMBL" id="KAG7454089.1"/>
    </source>
</evidence>